<dbReference type="Proteomes" id="UP000703038">
    <property type="component" value="Unassembled WGS sequence"/>
</dbReference>
<evidence type="ECO:0000256" key="8">
    <source>
        <dbReference type="SAM" id="Phobius"/>
    </source>
</evidence>
<evidence type="ECO:0000256" key="2">
    <source>
        <dbReference type="ARBA" id="ARBA00022630"/>
    </source>
</evidence>
<evidence type="ECO:0000256" key="5">
    <source>
        <dbReference type="ARBA" id="ARBA00023002"/>
    </source>
</evidence>
<keyword evidence="8" id="KW-1133">Transmembrane helix</keyword>
<name>A0ABS2KXP2_9NOCA</name>
<dbReference type="PANTHER" id="PTHR47354">
    <property type="entry name" value="NADH OXIDOREDUCTASE HCR"/>
    <property type="match status" value="1"/>
</dbReference>
<dbReference type="Gene3D" id="3.10.20.30">
    <property type="match status" value="1"/>
</dbReference>
<dbReference type="EMBL" id="JAFBBK010000001">
    <property type="protein sequence ID" value="MBM7416696.1"/>
    <property type="molecule type" value="Genomic_DNA"/>
</dbReference>
<evidence type="ECO:0000313" key="12">
    <source>
        <dbReference type="Proteomes" id="UP000703038"/>
    </source>
</evidence>
<keyword evidence="6" id="KW-0408">Iron</keyword>
<dbReference type="InterPro" id="IPR050415">
    <property type="entry name" value="MRET"/>
</dbReference>
<evidence type="ECO:0000256" key="7">
    <source>
        <dbReference type="ARBA" id="ARBA00023014"/>
    </source>
</evidence>
<dbReference type="InterPro" id="IPR017927">
    <property type="entry name" value="FAD-bd_FR_type"/>
</dbReference>
<dbReference type="InterPro" id="IPR012675">
    <property type="entry name" value="Beta-grasp_dom_sf"/>
</dbReference>
<dbReference type="InterPro" id="IPR039261">
    <property type="entry name" value="FNR_nucleotide-bd"/>
</dbReference>
<comment type="cofactor">
    <cofactor evidence="1">
        <name>FAD</name>
        <dbReference type="ChEBI" id="CHEBI:57692"/>
    </cofactor>
</comment>
<gene>
    <name evidence="11" type="ORF">JOE42_003429</name>
</gene>
<evidence type="ECO:0000256" key="3">
    <source>
        <dbReference type="ARBA" id="ARBA00022714"/>
    </source>
</evidence>
<dbReference type="InterPro" id="IPR001041">
    <property type="entry name" value="2Fe-2S_ferredoxin-type"/>
</dbReference>
<dbReference type="InterPro" id="IPR017938">
    <property type="entry name" value="Riboflavin_synthase-like_b-brl"/>
</dbReference>
<dbReference type="PROSITE" id="PS00197">
    <property type="entry name" value="2FE2S_FER_1"/>
    <property type="match status" value="1"/>
</dbReference>
<evidence type="ECO:0000259" key="10">
    <source>
        <dbReference type="PROSITE" id="PS51384"/>
    </source>
</evidence>
<keyword evidence="5" id="KW-0560">Oxidoreductase</keyword>
<dbReference type="PANTHER" id="PTHR47354:SF1">
    <property type="entry name" value="CARNITINE MONOOXYGENASE REDUCTASE SUBUNIT"/>
    <property type="match status" value="1"/>
</dbReference>
<dbReference type="CDD" id="cd00207">
    <property type="entry name" value="fer2"/>
    <property type="match status" value="1"/>
</dbReference>
<dbReference type="Gene3D" id="3.40.50.80">
    <property type="entry name" value="Nucleotide-binding domain of ferredoxin-NADP reductase (FNR) module"/>
    <property type="match status" value="1"/>
</dbReference>
<keyword evidence="8" id="KW-0812">Transmembrane</keyword>
<dbReference type="Gene3D" id="2.40.30.10">
    <property type="entry name" value="Translation factors"/>
    <property type="match status" value="1"/>
</dbReference>
<dbReference type="CDD" id="cd06185">
    <property type="entry name" value="PDR_like"/>
    <property type="match status" value="1"/>
</dbReference>
<protein>
    <submittedName>
        <fullName evidence="11">Ferredoxin-NADP reductase</fullName>
    </submittedName>
</protein>
<keyword evidence="4" id="KW-0479">Metal-binding</keyword>
<keyword evidence="8" id="KW-0472">Membrane</keyword>
<dbReference type="InterPro" id="IPR006058">
    <property type="entry name" value="2Fe2S_fd_BS"/>
</dbReference>
<evidence type="ECO:0000256" key="6">
    <source>
        <dbReference type="ARBA" id="ARBA00023004"/>
    </source>
</evidence>
<organism evidence="11 12">
    <name type="scientific">Rhodococcoides corynebacterioides</name>
    <dbReference type="NCBI Taxonomy" id="53972"/>
    <lineage>
        <taxon>Bacteria</taxon>
        <taxon>Bacillati</taxon>
        <taxon>Actinomycetota</taxon>
        <taxon>Actinomycetes</taxon>
        <taxon>Mycobacteriales</taxon>
        <taxon>Nocardiaceae</taxon>
        <taxon>Rhodococcoides</taxon>
    </lineage>
</organism>
<dbReference type="SUPFAM" id="SSF63380">
    <property type="entry name" value="Riboflavin synthase domain-like"/>
    <property type="match status" value="1"/>
</dbReference>
<keyword evidence="12" id="KW-1185">Reference proteome</keyword>
<sequence length="373" mass="40381">MGDRTFARAMAAVREYRASRTIPEDLLGKGGMDESLAQITDGLDKLFAILDHSKYKARAAPVQTRTHTMAVSERFTLCRDENVVGLTLRRVDGGDVSPWHPGSHLDLVLPSGRRRQYSLCGDPLEKDAYSIAVRLVPDGGGGSAEMHTLEVGDELSVTGPRNAFPFYASGSALFVAGGIGITAIIPMVRRARALGMDWHLVYSGRSRQSMPFLDEVSTWDQERVTVRTDDVDGLPTAADLLRHAPDGGSVYCCGPPPMLALVREGVPATGAIRLHYERFSPPPVVAGSPFSVELASSGTILDVAADRTALDVIREVVPGVPYSCRQGFCGTCKVKVLAGAPEHRDRRLADDEREDHMLICVSRSAGERLTLDL</sequence>
<evidence type="ECO:0000256" key="1">
    <source>
        <dbReference type="ARBA" id="ARBA00001974"/>
    </source>
</evidence>
<keyword evidence="3" id="KW-0001">2Fe-2S</keyword>
<dbReference type="SUPFAM" id="SSF54292">
    <property type="entry name" value="2Fe-2S ferredoxin-like"/>
    <property type="match status" value="1"/>
</dbReference>
<accession>A0ABS2KXP2</accession>
<dbReference type="InterPro" id="IPR036010">
    <property type="entry name" value="2Fe-2S_ferredoxin-like_sf"/>
</dbReference>
<dbReference type="PROSITE" id="PS51384">
    <property type="entry name" value="FAD_FR"/>
    <property type="match status" value="1"/>
</dbReference>
<feature type="transmembrane region" description="Helical" evidence="8">
    <location>
        <begin position="166"/>
        <end position="188"/>
    </location>
</feature>
<reference evidence="11 12" key="1">
    <citation type="submission" date="2021-01" db="EMBL/GenBank/DDBJ databases">
        <title>Genomics of switchgrass bacterial isolates.</title>
        <authorList>
            <person name="Shade A."/>
        </authorList>
    </citation>
    <scope>NUCLEOTIDE SEQUENCE [LARGE SCALE GENOMIC DNA]</scope>
    <source>
        <strain evidence="11 12">PvP111</strain>
    </source>
</reference>
<dbReference type="SUPFAM" id="SSF52343">
    <property type="entry name" value="Ferredoxin reductase-like, C-terminal NADP-linked domain"/>
    <property type="match status" value="1"/>
</dbReference>
<keyword evidence="2" id="KW-0285">Flavoprotein</keyword>
<evidence type="ECO:0000259" key="9">
    <source>
        <dbReference type="PROSITE" id="PS51085"/>
    </source>
</evidence>
<evidence type="ECO:0000256" key="4">
    <source>
        <dbReference type="ARBA" id="ARBA00022723"/>
    </source>
</evidence>
<evidence type="ECO:0000313" key="11">
    <source>
        <dbReference type="EMBL" id="MBM7416696.1"/>
    </source>
</evidence>
<proteinExistence type="predicted"/>
<dbReference type="PRINTS" id="PR00409">
    <property type="entry name" value="PHDIOXRDTASE"/>
</dbReference>
<dbReference type="PROSITE" id="PS51085">
    <property type="entry name" value="2FE2S_FER_2"/>
    <property type="match status" value="1"/>
</dbReference>
<feature type="domain" description="2Fe-2S ferredoxin-type" evidence="9">
    <location>
        <begin position="290"/>
        <end position="373"/>
    </location>
</feature>
<dbReference type="Pfam" id="PF00111">
    <property type="entry name" value="Fer2"/>
    <property type="match status" value="1"/>
</dbReference>
<comment type="caution">
    <text evidence="11">The sequence shown here is derived from an EMBL/GenBank/DDBJ whole genome shotgun (WGS) entry which is preliminary data.</text>
</comment>
<keyword evidence="7" id="KW-0411">Iron-sulfur</keyword>
<feature type="domain" description="FAD-binding FR-type" evidence="10">
    <location>
        <begin position="64"/>
        <end position="167"/>
    </location>
</feature>